<dbReference type="PANTHER" id="PTHR22953">
    <property type="entry name" value="ACID PHOSPHATASE RELATED"/>
    <property type="match status" value="1"/>
</dbReference>
<dbReference type="GO" id="GO:0003993">
    <property type="term" value="F:acid phosphatase activity"/>
    <property type="evidence" value="ECO:0007669"/>
    <property type="project" value="InterPro"/>
</dbReference>
<feature type="domain" description="SLH" evidence="2">
    <location>
        <begin position="548"/>
        <end position="611"/>
    </location>
</feature>
<dbReference type="InterPro" id="IPR039331">
    <property type="entry name" value="PAPs-like"/>
</dbReference>
<dbReference type="Gene3D" id="3.60.21.10">
    <property type="match status" value="1"/>
</dbReference>
<proteinExistence type="predicted"/>
<dbReference type="InterPro" id="IPR015914">
    <property type="entry name" value="PAPs_N"/>
</dbReference>
<sequence>MHKTAKILTGTLAAVLLLGTGQLAMAANVHYNDSSVTGTSAEWTAWVNSWEQTSADYTKVSLTPGKDATQLNFAWYSKDEGKATPVVYFGTSKTALKPYTGTSAAVDASLTGDIAYVYNHATVTGLKENTTYYYTVEKNGVQTAVEIYKTGSFENVKILFVGDPQIGASKGQTQNGEKLAADSGSANTAARNDSFAWNRTLSAAAAQNPDLNFMISAGDQVNKTGKPKEEEYAGYLSANVLTSLPEATTIGNHDSLNPDYSYHFNNPNATENGRTAAGGDYYYSYGAGLFIVLNTNNYNVAEHENTISQAVAAYPAAAWRIVTIHQDIYGSGLDHSDTDGMILRTQLTPIFDKYGVDVVLQGHDHTYSRSKLLYGDGQTHGAYEFRLNAEGTDYDWDNAYNTANNSKIPLSPDAADTNGKAALAAFSADNNCYTIESTSGNTVTNPAGTLYMTANSASGSKFYELINSQQAYIAQRSQNWLPSYSVISMTGSSFSIVTYQITDTGKVEAIDQPFTIEKTGSAVSTTAALTRGEALERIYNAAGTPAVASSSFSDVSAATEYAKAVAWAKSMGLTKGFADGSFKPDQSITRAQLASFLYRYAGIRGVSTNVSGSAFAACTDAASVPATVKPGLKFAMDAGLMTGTKVNASGSVTVKDADYALTKLANR</sequence>
<name>A0A644YP79_9ZZZZ</name>
<dbReference type="Gene3D" id="2.60.40.380">
    <property type="entry name" value="Purple acid phosphatase-like, N-terminal"/>
    <property type="match status" value="1"/>
</dbReference>
<evidence type="ECO:0000259" key="2">
    <source>
        <dbReference type="PROSITE" id="PS51272"/>
    </source>
</evidence>
<keyword evidence="1" id="KW-0732">Signal</keyword>
<organism evidence="3">
    <name type="scientific">bioreactor metagenome</name>
    <dbReference type="NCBI Taxonomy" id="1076179"/>
    <lineage>
        <taxon>unclassified sequences</taxon>
        <taxon>metagenomes</taxon>
        <taxon>ecological metagenomes</taxon>
    </lineage>
</organism>
<accession>A0A644YP79</accession>
<dbReference type="PANTHER" id="PTHR22953:SF153">
    <property type="entry name" value="PURPLE ACID PHOSPHATASE"/>
    <property type="match status" value="1"/>
</dbReference>
<dbReference type="SUPFAM" id="SSF56300">
    <property type="entry name" value="Metallo-dependent phosphatases"/>
    <property type="match status" value="1"/>
</dbReference>
<dbReference type="GO" id="GO:0046872">
    <property type="term" value="F:metal ion binding"/>
    <property type="evidence" value="ECO:0007669"/>
    <property type="project" value="InterPro"/>
</dbReference>
<dbReference type="PROSITE" id="PS51272">
    <property type="entry name" value="SLH"/>
    <property type="match status" value="1"/>
</dbReference>
<dbReference type="InterPro" id="IPR029052">
    <property type="entry name" value="Metallo-depent_PP-like"/>
</dbReference>
<dbReference type="Pfam" id="PF16656">
    <property type="entry name" value="Pur_ac_phosph_N"/>
    <property type="match status" value="1"/>
</dbReference>
<comment type="caution">
    <text evidence="3">The sequence shown here is derived from an EMBL/GenBank/DDBJ whole genome shotgun (WGS) entry which is preliminary data.</text>
</comment>
<dbReference type="Pfam" id="PF00149">
    <property type="entry name" value="Metallophos"/>
    <property type="match status" value="1"/>
</dbReference>
<protein>
    <recommendedName>
        <fullName evidence="2">SLH domain-containing protein</fullName>
    </recommendedName>
</protein>
<evidence type="ECO:0000313" key="3">
    <source>
        <dbReference type="EMBL" id="MPM30432.1"/>
    </source>
</evidence>
<evidence type="ECO:0000256" key="1">
    <source>
        <dbReference type="ARBA" id="ARBA00022729"/>
    </source>
</evidence>
<dbReference type="SUPFAM" id="SSF49363">
    <property type="entry name" value="Purple acid phosphatase, N-terminal domain"/>
    <property type="match status" value="1"/>
</dbReference>
<dbReference type="InterPro" id="IPR004843">
    <property type="entry name" value="Calcineurin-like_PHP"/>
</dbReference>
<dbReference type="InterPro" id="IPR008963">
    <property type="entry name" value="Purple_acid_Pase-like_N"/>
</dbReference>
<dbReference type="AlphaFoldDB" id="A0A644YP79"/>
<dbReference type="InterPro" id="IPR001119">
    <property type="entry name" value="SLH_dom"/>
</dbReference>
<dbReference type="Pfam" id="PF00395">
    <property type="entry name" value="SLH"/>
    <property type="match status" value="1"/>
</dbReference>
<gene>
    <name evidence="3" type="ORF">SDC9_76982</name>
</gene>
<dbReference type="EMBL" id="VSSQ01005785">
    <property type="protein sequence ID" value="MPM30432.1"/>
    <property type="molecule type" value="Genomic_DNA"/>
</dbReference>
<reference evidence="3" key="1">
    <citation type="submission" date="2019-08" db="EMBL/GenBank/DDBJ databases">
        <authorList>
            <person name="Kucharzyk K."/>
            <person name="Murdoch R.W."/>
            <person name="Higgins S."/>
            <person name="Loffler F."/>
        </authorList>
    </citation>
    <scope>NUCLEOTIDE SEQUENCE</scope>
</reference>